<dbReference type="PRINTS" id="PR00169">
    <property type="entry name" value="KCHANNEL"/>
</dbReference>
<dbReference type="SUPFAM" id="SSF81324">
    <property type="entry name" value="Voltage-gated potassium channels"/>
    <property type="match status" value="1"/>
</dbReference>
<keyword evidence="2" id="KW-0472">Membrane</keyword>
<feature type="compositionally biased region" description="Low complexity" evidence="1">
    <location>
        <begin position="496"/>
        <end position="514"/>
    </location>
</feature>
<dbReference type="Pfam" id="PF07885">
    <property type="entry name" value="Ion_trans_2"/>
    <property type="match status" value="1"/>
</dbReference>
<evidence type="ECO:0000259" key="3">
    <source>
        <dbReference type="Pfam" id="PF07885"/>
    </source>
</evidence>
<dbReference type="InterPro" id="IPR013099">
    <property type="entry name" value="K_chnl_dom"/>
</dbReference>
<dbReference type="eggNOG" id="KOG3684">
    <property type="taxonomic scope" value="Eukaryota"/>
</dbReference>
<organism evidence="4 5">
    <name type="scientific">Thecamonas trahens ATCC 50062</name>
    <dbReference type="NCBI Taxonomy" id="461836"/>
    <lineage>
        <taxon>Eukaryota</taxon>
        <taxon>Apusozoa</taxon>
        <taxon>Apusomonadida</taxon>
        <taxon>Apusomonadidae</taxon>
        <taxon>Thecamonas</taxon>
    </lineage>
</organism>
<evidence type="ECO:0000256" key="2">
    <source>
        <dbReference type="SAM" id="Phobius"/>
    </source>
</evidence>
<protein>
    <submittedName>
        <fullName evidence="4">Potassium channel TSK2</fullName>
    </submittedName>
</protein>
<dbReference type="Proteomes" id="UP000054408">
    <property type="component" value="Unassembled WGS sequence"/>
</dbReference>
<feature type="compositionally biased region" description="Basic residues" evidence="1">
    <location>
        <begin position="631"/>
        <end position="648"/>
    </location>
</feature>
<dbReference type="GO" id="GO:0016286">
    <property type="term" value="F:small conductance calcium-activated potassium channel activity"/>
    <property type="evidence" value="ECO:0007669"/>
    <property type="project" value="InterPro"/>
</dbReference>
<feature type="compositionally biased region" description="Pro residues" evidence="1">
    <location>
        <begin position="649"/>
        <end position="658"/>
    </location>
</feature>
<feature type="compositionally biased region" description="Basic residues" evidence="1">
    <location>
        <begin position="348"/>
        <end position="363"/>
    </location>
</feature>
<evidence type="ECO:0000313" key="4">
    <source>
        <dbReference type="EMBL" id="KNC51379.1"/>
    </source>
</evidence>
<keyword evidence="4" id="KW-0407">Ion channel</keyword>
<keyword evidence="4" id="KW-0406">Ion transport</keyword>
<name>A0A0L0DGC0_THETB</name>
<keyword evidence="2" id="KW-0812">Transmembrane</keyword>
<feature type="region of interest" description="Disordered" evidence="1">
    <location>
        <begin position="322"/>
        <end position="381"/>
    </location>
</feature>
<dbReference type="AlphaFoldDB" id="A0A0L0DGC0"/>
<evidence type="ECO:0000256" key="1">
    <source>
        <dbReference type="SAM" id="MobiDB-lite"/>
    </source>
</evidence>
<sequence>MFLRAYLIPRYIRDHSFLFRRGSQFIGALSDVEFSNLFVLKTILDAHPYSVVAGLLSTLVAVLSYIVHIAERIDNPQHAQFGDSIWFLGITLVTVGYGDIVVTTLSGRISAFVTALIGLLLTALLVALVQRRLALSLQEAKVVTFLRRDRSRRLVAPSAAVVIQKAWAYSRARRAVKARPSFRARRAVRTAERTMYAALRTWRKLKHSLSSMNTKTEADYAAIFEEIFIELLDLHADVNYLLERLRLRSGISSSGLAATRTSSVLNTSSPLAPTKSASMADLVRATDAKLAADSRALRLSFTGLPSGPRLVDATEAYSESVDSCSADNTGDADTSGLSGNSSCERACPRSRSRSHSHSRRSRASHSASAPGIGVPATPRTEPEITTATLTATAANNLERVSTIRGASMLNASTSSAGTDRQPPPGQPSLLHWAQQDYPHEKSAAISRLEYEIARQGAMLRSMSFRSFKSADKTGYKRRKHLLRRLDPSSTAAISALSLDDDSSPCSSPRPRANSTSSRPRDHSVSFRLPHESYADSAAAASRTDVSDRIDALTAATSALMEEDSAALNSLQREVASLELKVDAQFSSINAALAILLERSAGPATAPPPSSHPLRGVSHATGSPYAAGSRPRGSRPRAPRGRTHPRNRPHPPSAMPEPAPGLDGLTPIMPPLPGRTPTHRKR</sequence>
<dbReference type="Gene3D" id="1.10.287.70">
    <property type="match status" value="1"/>
</dbReference>
<gene>
    <name evidence="4" type="ORF">AMSG_07560</name>
</gene>
<keyword evidence="4" id="KW-0813">Transport</keyword>
<dbReference type="STRING" id="461836.A0A0L0DGC0"/>
<dbReference type="InterPro" id="IPR015449">
    <property type="entry name" value="K_chnl_Ca-activ_SK"/>
</dbReference>
<feature type="compositionally biased region" description="Polar residues" evidence="1">
    <location>
        <begin position="322"/>
        <end position="343"/>
    </location>
</feature>
<feature type="transmembrane region" description="Helical" evidence="2">
    <location>
        <begin position="79"/>
        <end position="97"/>
    </location>
</feature>
<dbReference type="OrthoDB" id="73653at2759"/>
<dbReference type="GO" id="GO:0016020">
    <property type="term" value="C:membrane"/>
    <property type="evidence" value="ECO:0007669"/>
    <property type="project" value="InterPro"/>
</dbReference>
<keyword evidence="2" id="KW-1133">Transmembrane helix</keyword>
<feature type="region of interest" description="Disordered" evidence="1">
    <location>
        <begin position="496"/>
        <end position="525"/>
    </location>
</feature>
<accession>A0A0L0DGC0</accession>
<proteinExistence type="predicted"/>
<reference evidence="4 5" key="1">
    <citation type="submission" date="2010-05" db="EMBL/GenBank/DDBJ databases">
        <title>The Genome Sequence of Thecamonas trahens ATCC 50062.</title>
        <authorList>
            <consortium name="The Broad Institute Genome Sequencing Platform"/>
            <person name="Russ C."/>
            <person name="Cuomo C."/>
            <person name="Shea T."/>
            <person name="Young S.K."/>
            <person name="Zeng Q."/>
            <person name="Koehrsen M."/>
            <person name="Haas B."/>
            <person name="Borodovsky M."/>
            <person name="Guigo R."/>
            <person name="Alvarado L."/>
            <person name="Berlin A."/>
            <person name="Bochicchio J."/>
            <person name="Borenstein D."/>
            <person name="Chapman S."/>
            <person name="Chen Z."/>
            <person name="Freedman E."/>
            <person name="Gellesch M."/>
            <person name="Goldberg J."/>
            <person name="Griggs A."/>
            <person name="Gujja S."/>
            <person name="Heilman E."/>
            <person name="Heiman D."/>
            <person name="Hepburn T."/>
            <person name="Howarth C."/>
            <person name="Jen D."/>
            <person name="Larson L."/>
            <person name="Mehta T."/>
            <person name="Park D."/>
            <person name="Pearson M."/>
            <person name="Roberts A."/>
            <person name="Saif S."/>
            <person name="Shenoy N."/>
            <person name="Sisk P."/>
            <person name="Stolte C."/>
            <person name="Sykes S."/>
            <person name="Thomson T."/>
            <person name="Walk T."/>
            <person name="White J."/>
            <person name="Yandava C."/>
            <person name="Burger G."/>
            <person name="Gray M.W."/>
            <person name="Holland P.W.H."/>
            <person name="King N."/>
            <person name="Lang F.B.F."/>
            <person name="Roger A.J."/>
            <person name="Ruiz-Trillo I."/>
            <person name="Lander E."/>
            <person name="Nusbaum C."/>
        </authorList>
    </citation>
    <scope>NUCLEOTIDE SEQUENCE [LARGE SCALE GENOMIC DNA]</scope>
    <source>
        <strain evidence="4 5">ATCC 50062</strain>
    </source>
</reference>
<keyword evidence="5" id="KW-1185">Reference proteome</keyword>
<feature type="transmembrane region" description="Helical" evidence="2">
    <location>
        <begin position="46"/>
        <end position="67"/>
    </location>
</feature>
<feature type="region of interest" description="Disordered" evidence="1">
    <location>
        <begin position="601"/>
        <end position="681"/>
    </location>
</feature>
<dbReference type="EMBL" id="GL349467">
    <property type="protein sequence ID" value="KNC51379.1"/>
    <property type="molecule type" value="Genomic_DNA"/>
</dbReference>
<dbReference type="RefSeq" id="XP_013756047.1">
    <property type="nucleotide sequence ID" value="XM_013900593.1"/>
</dbReference>
<dbReference type="PANTHER" id="PTHR10153">
    <property type="entry name" value="SMALL CONDUCTANCE CALCIUM-ACTIVATED POTASSIUM CHANNEL"/>
    <property type="match status" value="1"/>
</dbReference>
<evidence type="ECO:0000313" key="5">
    <source>
        <dbReference type="Proteomes" id="UP000054408"/>
    </source>
</evidence>
<feature type="domain" description="Potassium channel" evidence="3">
    <location>
        <begin position="59"/>
        <end position="133"/>
    </location>
</feature>
<feature type="transmembrane region" description="Helical" evidence="2">
    <location>
        <begin position="109"/>
        <end position="129"/>
    </location>
</feature>
<dbReference type="GeneID" id="25566452"/>